<keyword evidence="4" id="KW-1185">Reference proteome</keyword>
<evidence type="ECO:0000313" key="3">
    <source>
        <dbReference type="EMBL" id="EIW76867.1"/>
    </source>
</evidence>
<comment type="caution">
    <text evidence="3">The sequence shown here is derived from an EMBL/GenBank/DDBJ whole genome shotgun (WGS) entry which is preliminary data.</text>
</comment>
<dbReference type="Proteomes" id="UP000053558">
    <property type="component" value="Unassembled WGS sequence"/>
</dbReference>
<keyword evidence="1" id="KW-0156">Chromatin regulator</keyword>
<evidence type="ECO:0000256" key="2">
    <source>
        <dbReference type="SAM" id="MobiDB-lite"/>
    </source>
</evidence>
<dbReference type="KEGG" id="cput:CONPUDRAFT_63490"/>
<gene>
    <name evidence="3" type="ORF">CONPUDRAFT_63490</name>
</gene>
<dbReference type="OrthoDB" id="79252at2759"/>
<feature type="region of interest" description="Disordered" evidence="2">
    <location>
        <begin position="172"/>
        <end position="212"/>
    </location>
</feature>
<dbReference type="GO" id="GO:0006325">
    <property type="term" value="P:chromatin organization"/>
    <property type="evidence" value="ECO:0007669"/>
    <property type="project" value="UniProtKB-KW"/>
</dbReference>
<feature type="compositionally biased region" description="Low complexity" evidence="2">
    <location>
        <begin position="51"/>
        <end position="74"/>
    </location>
</feature>
<reference evidence="4" key="1">
    <citation type="journal article" date="2012" name="Science">
        <title>The Paleozoic origin of enzymatic lignin decomposition reconstructed from 31 fungal genomes.</title>
        <authorList>
            <person name="Floudas D."/>
            <person name="Binder M."/>
            <person name="Riley R."/>
            <person name="Barry K."/>
            <person name="Blanchette R.A."/>
            <person name="Henrissat B."/>
            <person name="Martinez A.T."/>
            <person name="Otillar R."/>
            <person name="Spatafora J.W."/>
            <person name="Yadav J.S."/>
            <person name="Aerts A."/>
            <person name="Benoit I."/>
            <person name="Boyd A."/>
            <person name="Carlson A."/>
            <person name="Copeland A."/>
            <person name="Coutinho P.M."/>
            <person name="de Vries R.P."/>
            <person name="Ferreira P."/>
            <person name="Findley K."/>
            <person name="Foster B."/>
            <person name="Gaskell J."/>
            <person name="Glotzer D."/>
            <person name="Gorecki P."/>
            <person name="Heitman J."/>
            <person name="Hesse C."/>
            <person name="Hori C."/>
            <person name="Igarashi K."/>
            <person name="Jurgens J.A."/>
            <person name="Kallen N."/>
            <person name="Kersten P."/>
            <person name="Kohler A."/>
            <person name="Kuees U."/>
            <person name="Kumar T.K.A."/>
            <person name="Kuo A."/>
            <person name="LaButti K."/>
            <person name="Larrondo L.F."/>
            <person name="Lindquist E."/>
            <person name="Ling A."/>
            <person name="Lombard V."/>
            <person name="Lucas S."/>
            <person name="Lundell T."/>
            <person name="Martin R."/>
            <person name="McLaughlin D.J."/>
            <person name="Morgenstern I."/>
            <person name="Morin E."/>
            <person name="Murat C."/>
            <person name="Nagy L.G."/>
            <person name="Nolan M."/>
            <person name="Ohm R.A."/>
            <person name="Patyshakuliyeva A."/>
            <person name="Rokas A."/>
            <person name="Ruiz-Duenas F.J."/>
            <person name="Sabat G."/>
            <person name="Salamov A."/>
            <person name="Samejima M."/>
            <person name="Schmutz J."/>
            <person name="Slot J.C."/>
            <person name="St John F."/>
            <person name="Stenlid J."/>
            <person name="Sun H."/>
            <person name="Sun S."/>
            <person name="Syed K."/>
            <person name="Tsang A."/>
            <person name="Wiebenga A."/>
            <person name="Young D."/>
            <person name="Pisabarro A."/>
            <person name="Eastwood D.C."/>
            <person name="Martin F."/>
            <person name="Cullen D."/>
            <person name="Grigoriev I.V."/>
            <person name="Hibbett D.S."/>
        </authorList>
    </citation>
    <scope>NUCLEOTIDE SEQUENCE [LARGE SCALE GENOMIC DNA]</scope>
    <source>
        <strain evidence="4">RWD-64-598 SS2</strain>
    </source>
</reference>
<dbReference type="PANTHER" id="PTHR46462:SF3">
    <property type="entry name" value="UPSET, ISOFORM A"/>
    <property type="match status" value="1"/>
</dbReference>
<dbReference type="GeneID" id="19208305"/>
<feature type="compositionally biased region" description="Low complexity" evidence="2">
    <location>
        <begin position="1"/>
        <end position="33"/>
    </location>
</feature>
<dbReference type="AlphaFoldDB" id="A0A5M3MCZ2"/>
<evidence type="ECO:0008006" key="5">
    <source>
        <dbReference type="Google" id="ProtNLM"/>
    </source>
</evidence>
<evidence type="ECO:0000256" key="1">
    <source>
        <dbReference type="ARBA" id="ARBA00022853"/>
    </source>
</evidence>
<accession>A0A5M3MCZ2</accession>
<dbReference type="Gene3D" id="2.170.270.10">
    <property type="entry name" value="SET domain"/>
    <property type="match status" value="1"/>
</dbReference>
<name>A0A5M3MCZ2_CONPW</name>
<dbReference type="GO" id="GO:0006355">
    <property type="term" value="P:regulation of DNA-templated transcription"/>
    <property type="evidence" value="ECO:0007669"/>
    <property type="project" value="TreeGrafter"/>
</dbReference>
<sequence length="256" mass="27114">MSASASTQSSSLPPSSSGASFPPSSSSSSYFSYQPPPASNNNTSPVFLPSSRAPPTALRPLPSSSSSPAITATPHHSDLLPPSYTFHTATPLPASSFIARYPSTIMPSSAYLSDQLNAYAHMGLPKPHVHLLGPPLEVALDARGRGGRARWVRSGCRPNAVVRPFLCEPGSKRGKGKENVVAEDEQASQKEKEGSPSENRKEGGDGEESDEDALAFGVFALRDLKAGEEVVLGWEWDDGNVVHQLPALVESPHLFA</sequence>
<dbReference type="SUPFAM" id="SSF82199">
    <property type="entry name" value="SET domain"/>
    <property type="match status" value="1"/>
</dbReference>
<dbReference type="PANTHER" id="PTHR46462">
    <property type="entry name" value="UPSET, ISOFORM A"/>
    <property type="match status" value="1"/>
</dbReference>
<dbReference type="OMA" id="LNAYAHM"/>
<dbReference type="RefSeq" id="XP_007772887.1">
    <property type="nucleotide sequence ID" value="XM_007774697.1"/>
</dbReference>
<dbReference type="GO" id="GO:0034967">
    <property type="term" value="C:Set3 complex"/>
    <property type="evidence" value="ECO:0007669"/>
    <property type="project" value="TreeGrafter"/>
</dbReference>
<proteinExistence type="predicted"/>
<organism evidence="3 4">
    <name type="scientific">Coniophora puteana (strain RWD-64-598)</name>
    <name type="common">Brown rot fungus</name>
    <dbReference type="NCBI Taxonomy" id="741705"/>
    <lineage>
        <taxon>Eukaryota</taxon>
        <taxon>Fungi</taxon>
        <taxon>Dikarya</taxon>
        <taxon>Basidiomycota</taxon>
        <taxon>Agaricomycotina</taxon>
        <taxon>Agaricomycetes</taxon>
        <taxon>Agaricomycetidae</taxon>
        <taxon>Boletales</taxon>
        <taxon>Coniophorineae</taxon>
        <taxon>Coniophoraceae</taxon>
        <taxon>Coniophora</taxon>
    </lineage>
</organism>
<dbReference type="GO" id="GO:0070210">
    <property type="term" value="C:Rpd3L-Expanded complex"/>
    <property type="evidence" value="ECO:0007669"/>
    <property type="project" value="TreeGrafter"/>
</dbReference>
<feature type="compositionally biased region" description="Basic and acidic residues" evidence="2">
    <location>
        <begin position="187"/>
        <end position="204"/>
    </location>
</feature>
<dbReference type="InterPro" id="IPR046341">
    <property type="entry name" value="SET_dom_sf"/>
</dbReference>
<protein>
    <recommendedName>
        <fullName evidence="5">SET domain-containing protein</fullName>
    </recommendedName>
</protein>
<dbReference type="EMBL" id="JH711585">
    <property type="protein sequence ID" value="EIW76867.1"/>
    <property type="molecule type" value="Genomic_DNA"/>
</dbReference>
<evidence type="ECO:0000313" key="4">
    <source>
        <dbReference type="Proteomes" id="UP000053558"/>
    </source>
</evidence>
<feature type="region of interest" description="Disordered" evidence="2">
    <location>
        <begin position="1"/>
        <end position="76"/>
    </location>
</feature>